<dbReference type="EMBL" id="MWIH01000006">
    <property type="protein sequence ID" value="OQO90876.1"/>
    <property type="molecule type" value="Genomic_DNA"/>
</dbReference>
<dbReference type="Pfam" id="PF00823">
    <property type="entry name" value="PPE"/>
    <property type="match status" value="1"/>
</dbReference>
<feature type="domain" description="PPE" evidence="3">
    <location>
        <begin position="58"/>
        <end position="138"/>
    </location>
</feature>
<dbReference type="InterPro" id="IPR000030">
    <property type="entry name" value="PPE_dom"/>
</dbReference>
<accession>A0A1V9A1F6</accession>
<dbReference type="Proteomes" id="UP000192591">
    <property type="component" value="Unassembled WGS sequence"/>
</dbReference>
<dbReference type="AlphaFoldDB" id="A0A1V9A1F6"/>
<evidence type="ECO:0000313" key="5">
    <source>
        <dbReference type="Proteomes" id="UP000192591"/>
    </source>
</evidence>
<feature type="compositionally biased region" description="Low complexity" evidence="2">
    <location>
        <begin position="236"/>
        <end position="246"/>
    </location>
</feature>
<feature type="compositionally biased region" description="Low complexity" evidence="2">
    <location>
        <begin position="253"/>
        <end position="272"/>
    </location>
</feature>
<proteinExistence type="inferred from homology"/>
<reference evidence="4 5" key="1">
    <citation type="submission" date="2017-02" db="EMBL/GenBank/DDBJ databases">
        <title>Draft genome of Saccharomonospora sp. 154.</title>
        <authorList>
            <person name="Alonso-Carmona G.S."/>
            <person name="De La Haba R."/>
            <person name="Vera-Gargallo B."/>
            <person name="Sandoval-Trujillo A.H."/>
            <person name="Ramirez-Duran N."/>
            <person name="Ventosa A."/>
        </authorList>
    </citation>
    <scope>NUCLEOTIDE SEQUENCE [LARGE SCALE GENOMIC DNA]</scope>
    <source>
        <strain evidence="4 5">LRS4.154</strain>
    </source>
</reference>
<name>A0A1V9A1F6_SACPI</name>
<evidence type="ECO:0000256" key="1">
    <source>
        <dbReference type="ARBA" id="ARBA00010652"/>
    </source>
</evidence>
<dbReference type="STRING" id="1962155.B1813_15250"/>
<comment type="caution">
    <text evidence="4">The sequence shown here is derived from an EMBL/GenBank/DDBJ whole genome shotgun (WGS) entry which is preliminary data.</text>
</comment>
<evidence type="ECO:0000259" key="3">
    <source>
        <dbReference type="Pfam" id="PF00823"/>
    </source>
</evidence>
<gene>
    <name evidence="4" type="ORF">B1813_15250</name>
</gene>
<keyword evidence="5" id="KW-1185">Reference proteome</keyword>
<protein>
    <recommendedName>
        <fullName evidence="3">PPE domain-containing protein</fullName>
    </recommendedName>
</protein>
<dbReference type="SUPFAM" id="SSF140459">
    <property type="entry name" value="PE/PPE dimer-like"/>
    <property type="match status" value="1"/>
</dbReference>
<sequence length="349" mass="35822">MTVPHGHPLPPLSCLPWPVPEPPLVEADFHDDIDWATFSHEELYRMATDGIDLEGATEIAARWSRLGAELDEIGTELNRALEWSADAWQGEAAQETRETMSRLVTWTRDTADASTEVCGCVTEQAELAATAAGQMPQPVPPMRPLEPEREPFAGAAVLVEDPGPGRQDVTLAHRRAAEVMTRYQEQSRAIYPRVPAFPDPDPDEVRIDSDPDGGGGGGGGSDDSTTTSGVPGGGAATPPVGAVPGSAAGGPATGAVPAAGAPGALPPGSTTAVGPTTSSAAQAAPVSRPGGAAGPVPMGGGAGAARRGEDDAEHHRPAYLQEDTEDLWTDGAPVTPPVIGENPHPGARP</sequence>
<feature type="compositionally biased region" description="Basic and acidic residues" evidence="2">
    <location>
        <begin position="306"/>
        <end position="316"/>
    </location>
</feature>
<dbReference type="InterPro" id="IPR038332">
    <property type="entry name" value="PPE_sf"/>
</dbReference>
<dbReference type="Gene3D" id="1.20.1260.20">
    <property type="entry name" value="PPE superfamily"/>
    <property type="match status" value="1"/>
</dbReference>
<dbReference type="RefSeq" id="WP_081193038.1">
    <property type="nucleotide sequence ID" value="NZ_MWIH01000006.1"/>
</dbReference>
<organism evidence="4 5">
    <name type="scientific">Saccharomonospora piscinae</name>
    <dbReference type="NCBI Taxonomy" id="687388"/>
    <lineage>
        <taxon>Bacteria</taxon>
        <taxon>Bacillati</taxon>
        <taxon>Actinomycetota</taxon>
        <taxon>Actinomycetes</taxon>
        <taxon>Pseudonocardiales</taxon>
        <taxon>Pseudonocardiaceae</taxon>
        <taxon>Saccharomonospora</taxon>
    </lineage>
</organism>
<feature type="compositionally biased region" description="Gly residues" evidence="2">
    <location>
        <begin position="291"/>
        <end position="303"/>
    </location>
</feature>
<evidence type="ECO:0000313" key="4">
    <source>
        <dbReference type="EMBL" id="OQO90876.1"/>
    </source>
</evidence>
<evidence type="ECO:0000256" key="2">
    <source>
        <dbReference type="SAM" id="MobiDB-lite"/>
    </source>
</evidence>
<feature type="compositionally biased region" description="Gly residues" evidence="2">
    <location>
        <begin position="212"/>
        <end position="221"/>
    </location>
</feature>
<comment type="similarity">
    <text evidence="1">Belongs to the mycobacterial PPE family.</text>
</comment>
<feature type="region of interest" description="Disordered" evidence="2">
    <location>
        <begin position="183"/>
        <end position="349"/>
    </location>
</feature>